<dbReference type="OrthoDB" id="2963168at2759"/>
<dbReference type="Proteomes" id="UP000521943">
    <property type="component" value="Unassembled WGS sequence"/>
</dbReference>
<evidence type="ECO:0000313" key="2">
    <source>
        <dbReference type="Proteomes" id="UP000521943"/>
    </source>
</evidence>
<keyword evidence="2" id="KW-1185">Reference proteome</keyword>
<name>A0A8H6HTT2_9AGAR</name>
<accession>A0A8H6HTT2</accession>
<dbReference type="AlphaFoldDB" id="A0A8H6HTT2"/>
<sequence>MFTARFEISARPATLDGLRSYRYTRRGHQVPQLSPNIWLSQVRTSLAILDISSFFSPLTPCFPLSLPLMPLPPRKKYGGRSRRLLLAFDIGTTFSGISYSILDPGKEPVILPVTRFPFQEAAGADSKIPTVVYYDKDGKPRAIGAETLKENVQEEAEEEGWSQARWFKLHLRPKPTSVLKMWNSDPLRPLPPNKTVGQIFGDYMRYLYQCAREYITETETNGDRLWTTLKDDAAYVFTHPNGWGGNQQADMRRSAVRAGLIEDTEEGRARISFVTEGEASLHFCLANGLSIGDEDSKETGAMIVDAGGGTIDFSSYRRLPDGSFEEISIPKCHFQGAAYVTMRAERHFKNILAGTKYVDDVDTLTARFDRQTKHMFKDEDEVQPIQFAGRSEKNEALKIRGGRLQVPGRDVAQFFQPSVDCIVEAIKLEMLASHFPIKSVFLVGGFSASHWLFNQVKKKVQPWGVSVSRPDSHVNKAVSNGAVSFSLDHFVSTRVSRLTYGTFCATPYDASDSSHRSRVDLARKNINGERILTNYFSVILPKDTRVTETTEFKSPFIQRSMDKNELKSISAEVFGYTGQLEKVSWLDDDPDMFPVVCTVEADTSAVKLEELRSGATGSTYYRLEFEIILLFGLTELQAQIAWEEDGIEKRGPARVAHAAD</sequence>
<dbReference type="SUPFAM" id="SSF53067">
    <property type="entry name" value="Actin-like ATPase domain"/>
    <property type="match status" value="2"/>
</dbReference>
<dbReference type="PANTHER" id="PTHR14187:SF5">
    <property type="entry name" value="HEAT SHOCK 70 KDA PROTEIN 12A"/>
    <property type="match status" value="1"/>
</dbReference>
<organism evidence="1 2">
    <name type="scientific">Ephemerocybe angulata</name>
    <dbReference type="NCBI Taxonomy" id="980116"/>
    <lineage>
        <taxon>Eukaryota</taxon>
        <taxon>Fungi</taxon>
        <taxon>Dikarya</taxon>
        <taxon>Basidiomycota</taxon>
        <taxon>Agaricomycotina</taxon>
        <taxon>Agaricomycetes</taxon>
        <taxon>Agaricomycetidae</taxon>
        <taxon>Agaricales</taxon>
        <taxon>Agaricineae</taxon>
        <taxon>Psathyrellaceae</taxon>
        <taxon>Ephemerocybe</taxon>
    </lineage>
</organism>
<dbReference type="EMBL" id="JACGCI010000045">
    <property type="protein sequence ID" value="KAF6752187.1"/>
    <property type="molecule type" value="Genomic_DNA"/>
</dbReference>
<gene>
    <name evidence="1" type="ORF">DFP72DRAFT_905176</name>
</gene>
<dbReference type="InterPro" id="IPR043129">
    <property type="entry name" value="ATPase_NBD"/>
</dbReference>
<dbReference type="CDD" id="cd10170">
    <property type="entry name" value="ASKHA_NBD_HSP70"/>
    <property type="match status" value="1"/>
</dbReference>
<protein>
    <submittedName>
        <fullName evidence="1">Uncharacterized protein</fullName>
    </submittedName>
</protein>
<proteinExistence type="predicted"/>
<evidence type="ECO:0000313" key="1">
    <source>
        <dbReference type="EMBL" id="KAF6752187.1"/>
    </source>
</evidence>
<dbReference type="PANTHER" id="PTHR14187">
    <property type="entry name" value="ALPHA KINASE/ELONGATION FACTOR 2 KINASE"/>
    <property type="match status" value="1"/>
</dbReference>
<comment type="caution">
    <text evidence="1">The sequence shown here is derived from an EMBL/GenBank/DDBJ whole genome shotgun (WGS) entry which is preliminary data.</text>
</comment>
<dbReference type="Gene3D" id="3.30.420.40">
    <property type="match status" value="1"/>
</dbReference>
<reference evidence="1 2" key="1">
    <citation type="submission" date="2020-07" db="EMBL/GenBank/DDBJ databases">
        <title>Comparative genomics of pyrophilous fungi reveals a link between fire events and developmental genes.</title>
        <authorList>
            <consortium name="DOE Joint Genome Institute"/>
            <person name="Steindorff A.S."/>
            <person name="Carver A."/>
            <person name="Calhoun S."/>
            <person name="Stillman K."/>
            <person name="Liu H."/>
            <person name="Lipzen A."/>
            <person name="Pangilinan J."/>
            <person name="Labutti K."/>
            <person name="Bruns T.D."/>
            <person name="Grigoriev I.V."/>
        </authorList>
    </citation>
    <scope>NUCLEOTIDE SEQUENCE [LARGE SCALE GENOMIC DNA]</scope>
    <source>
        <strain evidence="1 2">CBS 144469</strain>
    </source>
</reference>